<dbReference type="GeneID" id="43184607"/>
<dbReference type="Pfam" id="PF00535">
    <property type="entry name" value="Glycos_transf_2"/>
    <property type="match status" value="1"/>
</dbReference>
<feature type="domain" description="Glycosyltransferase 2-like" evidence="1">
    <location>
        <begin position="10"/>
        <end position="152"/>
    </location>
</feature>
<dbReference type="InterPro" id="IPR001173">
    <property type="entry name" value="Glyco_trans_2-like"/>
</dbReference>
<sequence length="326" mass="38145">MLEKKIPLVSVVVPNYNYARYLRARIDSILNQTFTDFELILLDDLSTDESLSVFEQYKTNEHVSHIVVNEKNSGTPFKQWMKGISLARGKYVWIAEADDLAEPDFLLRCVNLAEQHKDFSFCYVGSLLIDSKGDITRGRDVNKWGRREKNRESYFDGKSFAIHNLYWRNYVLNASGVLFRREYALNLEDSGFMDMRYCGDWLFWFLMSMQGGVGEIYCNLNYFRQHTAKVTVSSAVSGGGIKEGLYVVHRMEQILDSLGSYKKHLRRGRFYRGIKRSSVSFERKQELFEELFKILGGTVSDYRLERMNQILRIFNPMLLTPKRDRL</sequence>
<reference evidence="2 3" key="2">
    <citation type="submission" date="2008-08" db="EMBL/GenBank/DDBJ databases">
        <authorList>
            <person name="Fulton L."/>
            <person name="Clifton S."/>
            <person name="Fulton B."/>
            <person name="Xu J."/>
            <person name="Minx P."/>
            <person name="Pepin K.H."/>
            <person name="Johnson M."/>
            <person name="Thiruvilangam P."/>
            <person name="Bhonagiri V."/>
            <person name="Nash W.E."/>
            <person name="Mardis E.R."/>
            <person name="Wilson R.K."/>
        </authorList>
    </citation>
    <scope>NUCLEOTIDE SEQUENCE [LARGE SCALE GENOMIC DNA]</scope>
    <source>
        <strain evidence="3">DSM 17135 / JCM 12973 / M2</strain>
    </source>
</reference>
<keyword evidence="2" id="KW-0808">Transferase</keyword>
<evidence type="ECO:0000259" key="1">
    <source>
        <dbReference type="Pfam" id="PF00535"/>
    </source>
</evidence>
<dbReference type="Proteomes" id="UP000003452">
    <property type="component" value="Unassembled WGS sequence"/>
</dbReference>
<protein>
    <submittedName>
        <fullName evidence="2">Glycosyltransferase, group 2 family protein</fullName>
        <ecNumber evidence="2">2.4.-.-</ecNumber>
    </submittedName>
</protein>
<gene>
    <name evidence="2" type="ORF">BACPLE_01567</name>
</gene>
<proteinExistence type="predicted"/>
<dbReference type="PANTHER" id="PTHR43685">
    <property type="entry name" value="GLYCOSYLTRANSFERASE"/>
    <property type="match status" value="1"/>
</dbReference>
<dbReference type="SUPFAM" id="SSF53448">
    <property type="entry name" value="Nucleotide-diphospho-sugar transferases"/>
    <property type="match status" value="1"/>
</dbReference>
<dbReference type="EMBL" id="ABQC02000018">
    <property type="protein sequence ID" value="EDY96010.1"/>
    <property type="molecule type" value="Genomic_DNA"/>
</dbReference>
<evidence type="ECO:0000313" key="3">
    <source>
        <dbReference type="Proteomes" id="UP000003452"/>
    </source>
</evidence>
<reference evidence="2 3" key="1">
    <citation type="submission" date="2008-08" db="EMBL/GenBank/DDBJ databases">
        <title>Draft genome sequence of Bacteroides plebeius (DSM 17135).</title>
        <authorList>
            <person name="Sudarsanam P."/>
            <person name="Ley R."/>
            <person name="Guruge J."/>
            <person name="Turnbaugh P.J."/>
            <person name="Mahowald M."/>
            <person name="Liep D."/>
            <person name="Gordon J."/>
        </authorList>
    </citation>
    <scope>NUCLEOTIDE SEQUENCE [LARGE SCALE GENOMIC DNA]</scope>
    <source>
        <strain evidence="3">DSM 17135 / JCM 12973 / M2</strain>
    </source>
</reference>
<name>B5CXX2_PHOPM</name>
<dbReference type="AlphaFoldDB" id="B5CXX2"/>
<dbReference type="EC" id="2.4.-.-" evidence="2"/>
<dbReference type="InterPro" id="IPR050834">
    <property type="entry name" value="Glycosyltransf_2"/>
</dbReference>
<dbReference type="GO" id="GO:0016757">
    <property type="term" value="F:glycosyltransferase activity"/>
    <property type="evidence" value="ECO:0007669"/>
    <property type="project" value="UniProtKB-KW"/>
</dbReference>
<dbReference type="PANTHER" id="PTHR43685:SF11">
    <property type="entry name" value="GLYCOSYLTRANSFERASE TAGX-RELATED"/>
    <property type="match status" value="1"/>
</dbReference>
<dbReference type="CDD" id="cd00761">
    <property type="entry name" value="Glyco_tranf_GTA_type"/>
    <property type="match status" value="1"/>
</dbReference>
<keyword evidence="2" id="KW-0328">Glycosyltransferase</keyword>
<accession>B5CXX2</accession>
<comment type="caution">
    <text evidence="2">The sequence shown here is derived from an EMBL/GenBank/DDBJ whole genome shotgun (WGS) entry which is preliminary data.</text>
</comment>
<dbReference type="RefSeq" id="WP_007560706.1">
    <property type="nucleotide sequence ID" value="NZ_DS990129.1"/>
</dbReference>
<dbReference type="HOGENOM" id="CLU_025996_0_6_10"/>
<dbReference type="Gene3D" id="3.90.550.10">
    <property type="entry name" value="Spore Coat Polysaccharide Biosynthesis Protein SpsA, Chain A"/>
    <property type="match status" value="1"/>
</dbReference>
<dbReference type="eggNOG" id="COG1216">
    <property type="taxonomic scope" value="Bacteria"/>
</dbReference>
<evidence type="ECO:0000313" key="2">
    <source>
        <dbReference type="EMBL" id="EDY96010.1"/>
    </source>
</evidence>
<dbReference type="InterPro" id="IPR029044">
    <property type="entry name" value="Nucleotide-diphossugar_trans"/>
</dbReference>
<organism evidence="2 3">
    <name type="scientific">Phocaeicola plebeius (strain DSM 17135 / JCM 12973 / CCUG 54634 / M2)</name>
    <name type="common">Bacteroides plebeius</name>
    <dbReference type="NCBI Taxonomy" id="484018"/>
    <lineage>
        <taxon>Bacteria</taxon>
        <taxon>Pseudomonadati</taxon>
        <taxon>Bacteroidota</taxon>
        <taxon>Bacteroidia</taxon>
        <taxon>Bacteroidales</taxon>
        <taxon>Bacteroidaceae</taxon>
        <taxon>Phocaeicola</taxon>
    </lineage>
</organism>